<dbReference type="Gene3D" id="3.40.570.10">
    <property type="entry name" value="Extracellular Endonuclease, subunit A"/>
    <property type="match status" value="1"/>
</dbReference>
<dbReference type="GO" id="GO:0005524">
    <property type="term" value="F:ATP binding"/>
    <property type="evidence" value="ECO:0007669"/>
    <property type="project" value="InterPro"/>
</dbReference>
<dbReference type="InterPro" id="IPR000185">
    <property type="entry name" value="SecA"/>
</dbReference>
<feature type="region of interest" description="Disordered" evidence="4">
    <location>
        <begin position="951"/>
        <end position="984"/>
    </location>
</feature>
<sequence>MFKPFKEAILYCRDREAFEYGDGTKELECCRIIFSTNLAGRGTDIKLCKQLVENGGLHVVVAFLPDNVRVEEQAFGRAARCGEPGTAQLVVCNEEDITSDISRMKIHRNAEEVKRIQTVTTFYENTIKVEEECFGNFADRFKQLTEQMDETEDMDEAMKQLLSRDILDQWADWLDSQPREGQDNELGSQNDAASWLFDLIDAGVFEHSNINFKGLNDNLQSDGLFNKLKTATGMSNKSGSNVENVLQNVKGQLSCLIRPTDSGSSKRLANSYEKIDGATAASSIEQQFKAKAGVDKFETVDAKLVALWDRMAAANLVGLRDTSLLMVHGATHIIEFMEQAYSAKTLWKIALVAGAALIQLAAGSAVMICTAGSGVFLSKFLISEGISDLIFAIKGACTGHVGSYAQHKITSMIASGIMCGAAAWMAHGSRFNSVGHGLFGSGMTTSAGVNYSALKGGALIAKAGLGNTIWEAVKQVAVQAAHAVLNLAVFTALQKALQYLIEAAIQKAREYILSFIGQATESVNHLRRTIFAVFKEFGLQRGHKLVDECGSYVLQAKSSTDDWVGKACDFIFKEYRHLFLGFCSGLQQGMSHGHSTNAVVTKALQLIPTIFMVSQLTQMSTHIISRITSIHIEINHLVETDFGAKKKALAVSTKPHPKPEECSEKDINAACDKVLQSWQKQLEKEVDAAIHQRIATPLLAMLAAKVQGQIESAIKNTYHKVMEWRDEAKIHQYKAEYEKERGAHGSNEKDAWKHYEEKLTHLMQTTRSPEVFKDIIASGAKIDMTCASAAGAIISHILHDCPVRMIVTDENGNKFTHQTAGVGEVREVEIDLRKEHYGDQQYQTGQNSCLFDAISCKVPEFGNAIHNDGQFRQALGHVLTTDPYYQLHIESGWQSIAVQQDHIGGKIHKVHYGQEDFHDAPERLDKNIAAVSKVKGGFSPHLERDDQGRTLSAEGTIRGWKQTGDGKVDGDQAKGTSAGKNVPAGMMEVDGKKVDDRGHIIPKSWGGSGLDPGNVFPQNKTINRGQAAYIDKEVAQFLKMGPEYEIKFRYDFIYGGDSHRPTSVHRQIDMYKDNKLMSTLDVNEANWDTTTPKPDSSQKEYVYRRKDNPR</sequence>
<dbReference type="PANTHER" id="PTHR30612:SF0">
    <property type="entry name" value="CHLOROPLAST PROTEIN-TRANSPORTING ATPASE"/>
    <property type="match status" value="1"/>
</dbReference>
<dbReference type="InterPro" id="IPR044927">
    <property type="entry name" value="Endonuclea_NS_2"/>
</dbReference>
<feature type="domain" description="SecA family profile" evidence="6">
    <location>
        <begin position="1"/>
        <end position="118"/>
    </location>
</feature>
<keyword evidence="3" id="KW-0811">Translocation</keyword>
<keyword evidence="7" id="KW-1185">Reference proteome</keyword>
<keyword evidence="2" id="KW-0653">Protein transport</keyword>
<dbReference type="PANTHER" id="PTHR30612">
    <property type="entry name" value="SECA INNER MEMBRANE COMPONENT OF SEC PROTEIN SECRETION SYSTEM"/>
    <property type="match status" value="1"/>
</dbReference>
<evidence type="ECO:0000256" key="2">
    <source>
        <dbReference type="ARBA" id="ARBA00022927"/>
    </source>
</evidence>
<name>A0A914WDZ7_9BILA</name>
<evidence type="ECO:0000259" key="5">
    <source>
        <dbReference type="PROSITE" id="PS51194"/>
    </source>
</evidence>
<dbReference type="InterPro" id="IPR044929">
    <property type="entry name" value="DNA/RNA_non-sp_Endonuclease_sf"/>
</dbReference>
<evidence type="ECO:0000256" key="1">
    <source>
        <dbReference type="ARBA" id="ARBA00022490"/>
    </source>
</evidence>
<feature type="domain" description="Helicase C-terminal" evidence="5">
    <location>
        <begin position="1"/>
        <end position="130"/>
    </location>
</feature>
<dbReference type="AlphaFoldDB" id="A0A914WDZ7"/>
<dbReference type="PROSITE" id="PS51194">
    <property type="entry name" value="HELICASE_CTER"/>
    <property type="match status" value="1"/>
</dbReference>
<keyword evidence="1" id="KW-0963">Cytoplasm</keyword>
<dbReference type="WBParaSite" id="PSAMB.scaffold397size53249.g5282.t1">
    <property type="protein sequence ID" value="PSAMB.scaffold397size53249.g5282.t1"/>
    <property type="gene ID" value="PSAMB.scaffold397size53249.g5282"/>
</dbReference>
<dbReference type="GO" id="GO:0006886">
    <property type="term" value="P:intracellular protein transport"/>
    <property type="evidence" value="ECO:0007669"/>
    <property type="project" value="InterPro"/>
</dbReference>
<proteinExistence type="predicted"/>
<feature type="compositionally biased region" description="Polar residues" evidence="4">
    <location>
        <begin position="1084"/>
        <end position="1095"/>
    </location>
</feature>
<accession>A0A914WDZ7</accession>
<dbReference type="InterPro" id="IPR001650">
    <property type="entry name" value="Helicase_C-like"/>
</dbReference>
<dbReference type="Proteomes" id="UP000887566">
    <property type="component" value="Unplaced"/>
</dbReference>
<evidence type="ECO:0000256" key="4">
    <source>
        <dbReference type="SAM" id="MobiDB-lite"/>
    </source>
</evidence>
<dbReference type="InterPro" id="IPR027417">
    <property type="entry name" value="P-loop_NTPase"/>
</dbReference>
<reference evidence="8" key="1">
    <citation type="submission" date="2022-11" db="UniProtKB">
        <authorList>
            <consortium name="WormBaseParasite"/>
        </authorList>
    </citation>
    <scope>IDENTIFICATION</scope>
</reference>
<keyword evidence="2" id="KW-0813">Transport</keyword>
<evidence type="ECO:0000256" key="3">
    <source>
        <dbReference type="ARBA" id="ARBA00023010"/>
    </source>
</evidence>
<dbReference type="GO" id="GO:0006605">
    <property type="term" value="P:protein targeting"/>
    <property type="evidence" value="ECO:0007669"/>
    <property type="project" value="InterPro"/>
</dbReference>
<dbReference type="PROSITE" id="PS51196">
    <property type="entry name" value="SECA_MOTOR_DEAD"/>
    <property type="match status" value="1"/>
</dbReference>
<dbReference type="SUPFAM" id="SSF52540">
    <property type="entry name" value="P-loop containing nucleoside triphosphate hydrolases"/>
    <property type="match status" value="1"/>
</dbReference>
<dbReference type="Gene3D" id="3.40.50.300">
    <property type="entry name" value="P-loop containing nucleotide triphosphate hydrolases"/>
    <property type="match status" value="1"/>
</dbReference>
<organism evidence="7 8">
    <name type="scientific">Plectus sambesii</name>
    <dbReference type="NCBI Taxonomy" id="2011161"/>
    <lineage>
        <taxon>Eukaryota</taxon>
        <taxon>Metazoa</taxon>
        <taxon>Ecdysozoa</taxon>
        <taxon>Nematoda</taxon>
        <taxon>Chromadorea</taxon>
        <taxon>Plectida</taxon>
        <taxon>Plectina</taxon>
        <taxon>Plectoidea</taxon>
        <taxon>Plectidae</taxon>
        <taxon>Plectus</taxon>
    </lineage>
</organism>
<evidence type="ECO:0000313" key="8">
    <source>
        <dbReference type="WBParaSite" id="PSAMB.scaffold397size53249.g5282.t1"/>
    </source>
</evidence>
<evidence type="ECO:0000313" key="7">
    <source>
        <dbReference type="Proteomes" id="UP000887566"/>
    </source>
</evidence>
<feature type="compositionally biased region" description="Basic and acidic residues" evidence="4">
    <location>
        <begin position="1096"/>
        <end position="1110"/>
    </location>
</feature>
<evidence type="ECO:0000259" key="6">
    <source>
        <dbReference type="PROSITE" id="PS51196"/>
    </source>
</evidence>
<protein>
    <submittedName>
        <fullName evidence="8">Uncharacterized protein</fullName>
    </submittedName>
</protein>
<dbReference type="InterPro" id="IPR014018">
    <property type="entry name" value="SecA_motor_DEAD"/>
</dbReference>
<feature type="region of interest" description="Disordered" evidence="4">
    <location>
        <begin position="1084"/>
        <end position="1110"/>
    </location>
</feature>
<dbReference type="Pfam" id="PF13930">
    <property type="entry name" value="Endonuclea_NS_2"/>
    <property type="match status" value="1"/>
</dbReference>